<reference evidence="7" key="1">
    <citation type="submission" date="2022-05" db="EMBL/GenBank/DDBJ databases">
        <title>Corynebacterium sp. TA-R-1 sp. nov., isolated from human feces.</title>
        <authorList>
            <person name="Shamsuzzaman M."/>
            <person name="Dahal R.H."/>
        </authorList>
    </citation>
    <scope>NUCLEOTIDE SEQUENCE</scope>
    <source>
        <strain evidence="7">TA-R-1</strain>
    </source>
</reference>
<dbReference type="InterPro" id="IPR013752">
    <property type="entry name" value="KPA_reductase"/>
</dbReference>
<dbReference type="Gene3D" id="3.40.50.720">
    <property type="entry name" value="NAD(P)-binding Rossmann-like Domain"/>
    <property type="match status" value="1"/>
</dbReference>
<dbReference type="PANTHER" id="PTHR21708">
    <property type="entry name" value="PROBABLE 2-DEHYDROPANTOATE 2-REDUCTASE"/>
    <property type="match status" value="1"/>
</dbReference>
<gene>
    <name evidence="7" type="ORF">M5J20_09030</name>
</gene>
<evidence type="ECO:0000256" key="4">
    <source>
        <dbReference type="RuleBase" id="RU362068"/>
    </source>
</evidence>
<comment type="pathway">
    <text evidence="4">Cofactor biosynthesis; (R)-pantothenate biosynthesis; (R)-pantoate from 3-methyl-2-oxobutanoate: step 2/2.</text>
</comment>
<dbReference type="Gene3D" id="1.10.1040.10">
    <property type="entry name" value="N-(1-d-carboxylethyl)-l-norvaline Dehydrogenase, domain 2"/>
    <property type="match status" value="1"/>
</dbReference>
<dbReference type="RefSeq" id="WP_253578783.1">
    <property type="nucleotide sequence ID" value="NZ_JAMFTQ010000013.1"/>
</dbReference>
<dbReference type="EC" id="1.1.1.169" evidence="4"/>
<evidence type="ECO:0000256" key="1">
    <source>
        <dbReference type="ARBA" id="ARBA00007870"/>
    </source>
</evidence>
<name>A0ABT1G3G7_9CORY</name>
<keyword evidence="2 4" id="KW-0521">NADP</keyword>
<dbReference type="InterPro" id="IPR036291">
    <property type="entry name" value="NAD(P)-bd_dom_sf"/>
</dbReference>
<dbReference type="EMBL" id="JAMFTQ010000013">
    <property type="protein sequence ID" value="MCP1388327.1"/>
    <property type="molecule type" value="Genomic_DNA"/>
</dbReference>
<dbReference type="SUPFAM" id="SSF51735">
    <property type="entry name" value="NAD(P)-binding Rossmann-fold domains"/>
    <property type="match status" value="1"/>
</dbReference>
<dbReference type="InterPro" id="IPR013328">
    <property type="entry name" value="6PGD_dom2"/>
</dbReference>
<evidence type="ECO:0000256" key="2">
    <source>
        <dbReference type="ARBA" id="ARBA00022857"/>
    </source>
</evidence>
<sequence>MKIAVIGAGAMGQLFGARFIAAGEDVVFFDVMDQTIDALNNDGIELIIDGESTHVEAKAAKSADYTEPVDFVLFFTKGFHTPGAIAGAKHLFHENTIALTLQNGIGNGELLLETFGEDNTLAGVTDYSADRAGANAITSSSYGSIAMGDLVADGVNSDAAVQIHELLTRAGFNAELFDNVNIPIWEKLILNTVLNTIGGATGLTLAETNESEPGHRLFEAVLAEALAVAEARQVPVRADVIREHIDTVFAKAGSHKTSMTQDVEAGRRTEIDAIGGAVAKAGLEAGVPTPVLSTLADVVRARTLPRG</sequence>
<protein>
    <recommendedName>
        <fullName evidence="4">2-dehydropantoate 2-reductase</fullName>
        <ecNumber evidence="4">1.1.1.169</ecNumber>
    </recommendedName>
    <alternativeName>
        <fullName evidence="4">Ketopantoate reductase</fullName>
    </alternativeName>
</protein>
<dbReference type="Pfam" id="PF02558">
    <property type="entry name" value="ApbA"/>
    <property type="match status" value="1"/>
</dbReference>
<organism evidence="7 8">
    <name type="scientific">Corynebacterium stercoris</name>
    <dbReference type="NCBI Taxonomy" id="2943490"/>
    <lineage>
        <taxon>Bacteria</taxon>
        <taxon>Bacillati</taxon>
        <taxon>Actinomycetota</taxon>
        <taxon>Actinomycetes</taxon>
        <taxon>Mycobacteriales</taxon>
        <taxon>Corynebacteriaceae</taxon>
        <taxon>Corynebacterium</taxon>
    </lineage>
</organism>
<dbReference type="InterPro" id="IPR008927">
    <property type="entry name" value="6-PGluconate_DH-like_C_sf"/>
</dbReference>
<evidence type="ECO:0000259" key="6">
    <source>
        <dbReference type="Pfam" id="PF08546"/>
    </source>
</evidence>
<dbReference type="PANTHER" id="PTHR21708:SF26">
    <property type="entry name" value="2-DEHYDROPANTOATE 2-REDUCTASE"/>
    <property type="match status" value="1"/>
</dbReference>
<keyword evidence="8" id="KW-1185">Reference proteome</keyword>
<comment type="caution">
    <text evidence="7">The sequence shown here is derived from an EMBL/GenBank/DDBJ whole genome shotgun (WGS) entry which is preliminary data.</text>
</comment>
<dbReference type="Proteomes" id="UP001204000">
    <property type="component" value="Unassembled WGS sequence"/>
</dbReference>
<dbReference type="NCBIfam" id="TIGR00745">
    <property type="entry name" value="apbA_panE"/>
    <property type="match status" value="1"/>
</dbReference>
<dbReference type="InterPro" id="IPR013332">
    <property type="entry name" value="KPR_N"/>
</dbReference>
<dbReference type="Pfam" id="PF08546">
    <property type="entry name" value="ApbA_C"/>
    <property type="match status" value="1"/>
</dbReference>
<comment type="function">
    <text evidence="4">Catalyzes the NADPH-dependent reduction of ketopantoate into pantoic acid.</text>
</comment>
<evidence type="ECO:0000313" key="8">
    <source>
        <dbReference type="Proteomes" id="UP001204000"/>
    </source>
</evidence>
<comment type="similarity">
    <text evidence="1 4">Belongs to the ketopantoate reductase family.</text>
</comment>
<keyword evidence="3 4" id="KW-0560">Oxidoreductase</keyword>
<proteinExistence type="inferred from homology"/>
<dbReference type="SUPFAM" id="SSF48179">
    <property type="entry name" value="6-phosphogluconate dehydrogenase C-terminal domain-like"/>
    <property type="match status" value="1"/>
</dbReference>
<dbReference type="InterPro" id="IPR003710">
    <property type="entry name" value="ApbA"/>
</dbReference>
<dbReference type="InterPro" id="IPR051402">
    <property type="entry name" value="KPR-Related"/>
</dbReference>
<feature type="domain" description="Ketopantoate reductase C-terminal" evidence="6">
    <location>
        <begin position="184"/>
        <end position="302"/>
    </location>
</feature>
<keyword evidence="4" id="KW-0566">Pantothenate biosynthesis</keyword>
<evidence type="ECO:0000259" key="5">
    <source>
        <dbReference type="Pfam" id="PF02558"/>
    </source>
</evidence>
<feature type="domain" description="Ketopantoate reductase N-terminal" evidence="5">
    <location>
        <begin position="3"/>
        <end position="150"/>
    </location>
</feature>
<evidence type="ECO:0000313" key="7">
    <source>
        <dbReference type="EMBL" id="MCP1388327.1"/>
    </source>
</evidence>
<evidence type="ECO:0000256" key="3">
    <source>
        <dbReference type="ARBA" id="ARBA00023002"/>
    </source>
</evidence>
<comment type="catalytic activity">
    <reaction evidence="4">
        <text>(R)-pantoate + NADP(+) = 2-dehydropantoate + NADPH + H(+)</text>
        <dbReference type="Rhea" id="RHEA:16233"/>
        <dbReference type="ChEBI" id="CHEBI:11561"/>
        <dbReference type="ChEBI" id="CHEBI:15378"/>
        <dbReference type="ChEBI" id="CHEBI:15980"/>
        <dbReference type="ChEBI" id="CHEBI:57783"/>
        <dbReference type="ChEBI" id="CHEBI:58349"/>
        <dbReference type="EC" id="1.1.1.169"/>
    </reaction>
</comment>
<accession>A0ABT1G3G7</accession>